<dbReference type="Proteomes" id="UP000308600">
    <property type="component" value="Unassembled WGS sequence"/>
</dbReference>
<accession>A0ACD3AWT1</accession>
<sequence length="65" mass="7365">MAGGFIFNILATIIFAYVEFFYHPYRLKGLWSGWPPLVFILFLSAIIPTIPGAYFNPNVEHDVAS</sequence>
<protein>
    <submittedName>
        <fullName evidence="1">Uncharacterized protein</fullName>
    </submittedName>
</protein>
<keyword evidence="2" id="KW-1185">Reference proteome</keyword>
<organism evidence="1 2">
    <name type="scientific">Pluteus cervinus</name>
    <dbReference type="NCBI Taxonomy" id="181527"/>
    <lineage>
        <taxon>Eukaryota</taxon>
        <taxon>Fungi</taxon>
        <taxon>Dikarya</taxon>
        <taxon>Basidiomycota</taxon>
        <taxon>Agaricomycotina</taxon>
        <taxon>Agaricomycetes</taxon>
        <taxon>Agaricomycetidae</taxon>
        <taxon>Agaricales</taxon>
        <taxon>Pluteineae</taxon>
        <taxon>Pluteaceae</taxon>
        <taxon>Pluteus</taxon>
    </lineage>
</organism>
<gene>
    <name evidence="1" type="ORF">BDN72DRAFT_839630</name>
</gene>
<evidence type="ECO:0000313" key="1">
    <source>
        <dbReference type="EMBL" id="TFK70010.1"/>
    </source>
</evidence>
<reference evidence="1 2" key="1">
    <citation type="journal article" date="2019" name="Nat. Ecol. Evol.">
        <title>Megaphylogeny resolves global patterns of mushroom evolution.</title>
        <authorList>
            <person name="Varga T."/>
            <person name="Krizsan K."/>
            <person name="Foldi C."/>
            <person name="Dima B."/>
            <person name="Sanchez-Garcia M."/>
            <person name="Sanchez-Ramirez S."/>
            <person name="Szollosi G.J."/>
            <person name="Szarkandi J.G."/>
            <person name="Papp V."/>
            <person name="Albert L."/>
            <person name="Andreopoulos W."/>
            <person name="Angelini C."/>
            <person name="Antonin V."/>
            <person name="Barry K.W."/>
            <person name="Bougher N.L."/>
            <person name="Buchanan P."/>
            <person name="Buyck B."/>
            <person name="Bense V."/>
            <person name="Catcheside P."/>
            <person name="Chovatia M."/>
            <person name="Cooper J."/>
            <person name="Damon W."/>
            <person name="Desjardin D."/>
            <person name="Finy P."/>
            <person name="Geml J."/>
            <person name="Haridas S."/>
            <person name="Hughes K."/>
            <person name="Justo A."/>
            <person name="Karasinski D."/>
            <person name="Kautmanova I."/>
            <person name="Kiss B."/>
            <person name="Kocsube S."/>
            <person name="Kotiranta H."/>
            <person name="LaButti K.M."/>
            <person name="Lechner B.E."/>
            <person name="Liimatainen K."/>
            <person name="Lipzen A."/>
            <person name="Lukacs Z."/>
            <person name="Mihaltcheva S."/>
            <person name="Morgado L.N."/>
            <person name="Niskanen T."/>
            <person name="Noordeloos M.E."/>
            <person name="Ohm R.A."/>
            <person name="Ortiz-Santana B."/>
            <person name="Ovrebo C."/>
            <person name="Racz N."/>
            <person name="Riley R."/>
            <person name="Savchenko A."/>
            <person name="Shiryaev A."/>
            <person name="Soop K."/>
            <person name="Spirin V."/>
            <person name="Szebenyi C."/>
            <person name="Tomsovsky M."/>
            <person name="Tulloss R.E."/>
            <person name="Uehling J."/>
            <person name="Grigoriev I.V."/>
            <person name="Vagvolgyi C."/>
            <person name="Papp T."/>
            <person name="Martin F.M."/>
            <person name="Miettinen O."/>
            <person name="Hibbett D.S."/>
            <person name="Nagy L.G."/>
        </authorList>
    </citation>
    <scope>NUCLEOTIDE SEQUENCE [LARGE SCALE GENOMIC DNA]</scope>
    <source>
        <strain evidence="1 2">NL-1719</strain>
    </source>
</reference>
<evidence type="ECO:0000313" key="2">
    <source>
        <dbReference type="Proteomes" id="UP000308600"/>
    </source>
</evidence>
<dbReference type="EMBL" id="ML208320">
    <property type="protein sequence ID" value="TFK70010.1"/>
    <property type="molecule type" value="Genomic_DNA"/>
</dbReference>
<proteinExistence type="predicted"/>
<name>A0ACD3AWT1_9AGAR</name>